<keyword evidence="4" id="KW-0479">Metal-binding</keyword>
<dbReference type="GO" id="GO:0016791">
    <property type="term" value="F:phosphatase activity"/>
    <property type="evidence" value="ECO:0007669"/>
    <property type="project" value="TreeGrafter"/>
</dbReference>
<feature type="binding site" evidence="4">
    <location>
        <position position="211"/>
    </location>
    <ligand>
        <name>Mg(2+)</name>
        <dbReference type="ChEBI" id="CHEBI:18420"/>
    </ligand>
</feature>
<keyword evidence="6" id="KW-1185">Reference proteome</keyword>
<evidence type="ECO:0000256" key="4">
    <source>
        <dbReference type="PIRSR" id="PIRSR000915-3"/>
    </source>
</evidence>
<dbReference type="InterPro" id="IPR006439">
    <property type="entry name" value="HAD-SF_hydro_IA"/>
</dbReference>
<dbReference type="Pfam" id="PF13344">
    <property type="entry name" value="Hydrolase_6"/>
    <property type="match status" value="1"/>
</dbReference>
<dbReference type="InterPro" id="IPR023214">
    <property type="entry name" value="HAD_sf"/>
</dbReference>
<evidence type="ECO:0000313" key="6">
    <source>
        <dbReference type="Proteomes" id="UP000050277"/>
    </source>
</evidence>
<dbReference type="Proteomes" id="UP000050277">
    <property type="component" value="Unassembled WGS sequence"/>
</dbReference>
<dbReference type="InterPro" id="IPR036412">
    <property type="entry name" value="HAD-like_sf"/>
</dbReference>
<dbReference type="PIRSF" id="PIRSF000915">
    <property type="entry name" value="PGP-type_phosphatase"/>
    <property type="match status" value="1"/>
</dbReference>
<comment type="cofactor">
    <cofactor evidence="4">
        <name>Mg(2+)</name>
        <dbReference type="ChEBI" id="CHEBI:18420"/>
    </cofactor>
    <text evidence="4">Divalent metal ions. Mg(2+) is the most effective.</text>
</comment>
<dbReference type="SFLD" id="SFLDS00003">
    <property type="entry name" value="Haloacid_Dehalogenase"/>
    <property type="match status" value="1"/>
</dbReference>
<evidence type="ECO:0000256" key="3">
    <source>
        <dbReference type="PIRSR" id="PIRSR000915-2"/>
    </source>
</evidence>
<dbReference type="NCBIfam" id="TIGR01549">
    <property type="entry name" value="HAD-SF-IA-v1"/>
    <property type="match status" value="1"/>
</dbReference>
<dbReference type="Gene3D" id="3.40.50.1000">
    <property type="entry name" value="HAD superfamily/HAD-like"/>
    <property type="match status" value="2"/>
</dbReference>
<accession>A0A0P6Z186</accession>
<feature type="active site" description="Proton donor" evidence="2">
    <location>
        <position position="15"/>
    </location>
</feature>
<feature type="active site" description="Nucleophile" evidence="2">
    <location>
        <position position="13"/>
    </location>
</feature>
<dbReference type="SUPFAM" id="SSF56784">
    <property type="entry name" value="HAD-like"/>
    <property type="match status" value="1"/>
</dbReference>
<dbReference type="InterPro" id="IPR006357">
    <property type="entry name" value="HAD-SF_hydro_IIA"/>
</dbReference>
<dbReference type="RefSeq" id="WP_054533252.1">
    <property type="nucleotide sequence ID" value="NZ_LGKP01000008.1"/>
</dbReference>
<feature type="binding site" evidence="4">
    <location>
        <position position="15"/>
    </location>
    <ligand>
        <name>Mg(2+)</name>
        <dbReference type="ChEBI" id="CHEBI:18420"/>
    </ligand>
</feature>
<evidence type="ECO:0000256" key="1">
    <source>
        <dbReference type="PIRNR" id="PIRNR000915"/>
    </source>
</evidence>
<keyword evidence="4" id="KW-0460">Magnesium</keyword>
<proteinExistence type="inferred from homology"/>
<reference evidence="5 6" key="1">
    <citation type="submission" date="2015-07" db="EMBL/GenBank/DDBJ databases">
        <title>Whole genome sequence of Herpetosiphon geysericola DSM 7119.</title>
        <authorList>
            <person name="Hemp J."/>
            <person name="Ward L.M."/>
            <person name="Pace L.A."/>
            <person name="Fischer W.W."/>
        </authorList>
    </citation>
    <scope>NUCLEOTIDE SEQUENCE [LARGE SCALE GENOMIC DNA]</scope>
    <source>
        <strain evidence="5 6">DSM 7119</strain>
    </source>
</reference>
<gene>
    <name evidence="5" type="ORF">SE18_04660</name>
</gene>
<dbReference type="STRING" id="70996.SE18_04660"/>
<dbReference type="GO" id="GO:0046872">
    <property type="term" value="F:metal ion binding"/>
    <property type="evidence" value="ECO:0007669"/>
    <property type="project" value="UniProtKB-KW"/>
</dbReference>
<protein>
    <submittedName>
        <fullName evidence="5">Haloacid dehalogenase</fullName>
    </submittedName>
</protein>
<dbReference type="PATRIC" id="fig|70996.4.peg.5418"/>
<dbReference type="AlphaFoldDB" id="A0A0P6Z186"/>
<evidence type="ECO:0000313" key="5">
    <source>
        <dbReference type="EMBL" id="KPL91046.1"/>
    </source>
</evidence>
<dbReference type="Pfam" id="PF13242">
    <property type="entry name" value="Hydrolase_like"/>
    <property type="match status" value="1"/>
</dbReference>
<feature type="binding site" evidence="3">
    <location>
        <position position="186"/>
    </location>
    <ligand>
        <name>substrate</name>
    </ligand>
</feature>
<dbReference type="PANTHER" id="PTHR19288">
    <property type="entry name" value="4-NITROPHENYLPHOSPHATASE-RELATED"/>
    <property type="match status" value="1"/>
</dbReference>
<dbReference type="SFLD" id="SFLDG01129">
    <property type="entry name" value="C1.5:_HAD__Beta-PGM__Phosphata"/>
    <property type="match status" value="1"/>
</dbReference>
<dbReference type="NCBIfam" id="TIGR01460">
    <property type="entry name" value="HAD-SF-IIA"/>
    <property type="match status" value="1"/>
</dbReference>
<comment type="similarity">
    <text evidence="1">Belongs to the HAD-like hydrolase superfamily.</text>
</comment>
<dbReference type="GO" id="GO:0005737">
    <property type="term" value="C:cytoplasm"/>
    <property type="evidence" value="ECO:0007669"/>
    <property type="project" value="TreeGrafter"/>
</dbReference>
<name>A0A0P6Z186_9CHLR</name>
<sequence>MLNLKQLKLILLDMDGVLHRGGEILPGAAELTSVLDRLGLGYACLTNNSSQLPATFASHLQQLGIAISVEHVITSSTATATLLRTRYQQGTRLLAIGMDGIQASLFADGYFVPAESDVAAVVVGVDFNLTYARLKTATLALRAGAAFIATNSDRTFPAPEGLIPGAGAIVAALAAASDCTPEVIGKPEPAMFEAALHLFGVTPEQTLMVGDRLDTDIAGAQQVGIATAFVGSGVHSMQQAQAWQPEIDLVADDLAGILAQLAAGRE</sequence>
<evidence type="ECO:0000256" key="2">
    <source>
        <dbReference type="PIRSR" id="PIRSR000915-1"/>
    </source>
</evidence>
<organism evidence="5 6">
    <name type="scientific">Herpetosiphon geysericola</name>
    <dbReference type="NCBI Taxonomy" id="70996"/>
    <lineage>
        <taxon>Bacteria</taxon>
        <taxon>Bacillati</taxon>
        <taxon>Chloroflexota</taxon>
        <taxon>Chloroflexia</taxon>
        <taxon>Herpetosiphonales</taxon>
        <taxon>Herpetosiphonaceae</taxon>
        <taxon>Herpetosiphon</taxon>
    </lineage>
</organism>
<dbReference type="PANTHER" id="PTHR19288:SF95">
    <property type="entry name" value="D-GLYCEROL 3-PHOSPHATE PHOSPHATASE"/>
    <property type="match status" value="1"/>
</dbReference>
<feature type="binding site" evidence="4">
    <location>
        <position position="13"/>
    </location>
    <ligand>
        <name>Mg(2+)</name>
        <dbReference type="ChEBI" id="CHEBI:18420"/>
    </ligand>
</feature>
<dbReference type="OrthoDB" id="9810449at2"/>
<comment type="caution">
    <text evidence="5">The sequence shown here is derived from an EMBL/GenBank/DDBJ whole genome shotgun (WGS) entry which is preliminary data.</text>
</comment>
<dbReference type="EMBL" id="LGKP01000008">
    <property type="protein sequence ID" value="KPL91046.1"/>
    <property type="molecule type" value="Genomic_DNA"/>
</dbReference>